<name>A0AAU6SR06_UNCXX</name>
<sequence>MRTLKPKQYIDEFYPDSGMCAATIINWIKRGKLKGTMTPTGRYLVLINSQTQHTDKTSELLEFLES</sequence>
<gene>
    <name evidence="1" type="ORF">MRN70_06125</name>
</gene>
<proteinExistence type="predicted"/>
<dbReference type="AlphaFoldDB" id="A0AAU6SR06"/>
<evidence type="ECO:0008006" key="2">
    <source>
        <dbReference type="Google" id="ProtNLM"/>
    </source>
</evidence>
<accession>A0AAU6SR06</accession>
<reference evidence="1" key="1">
    <citation type="submission" date="2022-03" db="EMBL/GenBank/DDBJ databases">
        <title>Sea Food Isolates.</title>
        <authorList>
            <person name="Li c."/>
        </authorList>
    </citation>
    <scope>NUCLEOTIDE SEQUENCE</scope>
    <source>
        <strain evidence="1">19PA01SH03</strain>
    </source>
</reference>
<evidence type="ECO:0000313" key="1">
    <source>
        <dbReference type="EMBL" id="XAG22374.1"/>
    </source>
</evidence>
<organism evidence="1">
    <name type="scientific">bacterium 19PA01SH03</name>
    <dbReference type="NCBI Taxonomy" id="2920705"/>
    <lineage>
        <taxon>Bacteria</taxon>
    </lineage>
</organism>
<protein>
    <recommendedName>
        <fullName evidence="2">DNA-binding protein</fullName>
    </recommendedName>
</protein>
<dbReference type="EMBL" id="CP095338">
    <property type="protein sequence ID" value="XAG22374.1"/>
    <property type="molecule type" value="Genomic_DNA"/>
</dbReference>